<feature type="transmembrane region" description="Helical" evidence="9">
    <location>
        <begin position="232"/>
        <end position="263"/>
    </location>
</feature>
<reference evidence="11" key="1">
    <citation type="submission" date="2020-10" db="EMBL/GenBank/DDBJ databases">
        <title>Connecting structure to function with the recovery of over 1000 high-quality activated sludge metagenome-assembled genomes encoding full-length rRNA genes using long-read sequencing.</title>
        <authorList>
            <person name="Singleton C.M."/>
            <person name="Petriglieri F."/>
            <person name="Kristensen J.M."/>
            <person name="Kirkegaard R.H."/>
            <person name="Michaelsen T.Y."/>
            <person name="Andersen M.H."/>
            <person name="Karst S.M."/>
            <person name="Dueholm M.S."/>
            <person name="Nielsen P.H."/>
            <person name="Albertsen M."/>
        </authorList>
    </citation>
    <scope>NUCLEOTIDE SEQUENCE</scope>
    <source>
        <strain evidence="11">OdNE_18-Q3-R46-58_BAT3C.305</strain>
    </source>
</reference>
<evidence type="ECO:0000256" key="7">
    <source>
        <dbReference type="ARBA" id="ARBA00023065"/>
    </source>
</evidence>
<comment type="caution">
    <text evidence="11">The sequence shown here is derived from an EMBL/GenBank/DDBJ whole genome shotgun (WGS) entry which is preliminary data.</text>
</comment>
<organism evidence="11 12">
    <name type="scientific">Candidatus Dechloromonas phosphorivorans</name>
    <dbReference type="NCBI Taxonomy" id="2899244"/>
    <lineage>
        <taxon>Bacteria</taxon>
        <taxon>Pseudomonadati</taxon>
        <taxon>Pseudomonadota</taxon>
        <taxon>Betaproteobacteria</taxon>
        <taxon>Rhodocyclales</taxon>
        <taxon>Azonexaceae</taxon>
        <taxon>Dechloromonas</taxon>
    </lineage>
</organism>
<feature type="transmembrane region" description="Helical" evidence="9">
    <location>
        <begin position="95"/>
        <end position="115"/>
    </location>
</feature>
<feature type="transmembrane region" description="Helical" evidence="9">
    <location>
        <begin position="371"/>
        <end position="390"/>
    </location>
</feature>
<accession>A0A9D7LPF2</accession>
<dbReference type="AlphaFoldDB" id="A0A9D7LPF2"/>
<dbReference type="InterPro" id="IPR038770">
    <property type="entry name" value="Na+/solute_symporter_sf"/>
</dbReference>
<evidence type="ECO:0000313" key="11">
    <source>
        <dbReference type="EMBL" id="MBK8891547.1"/>
    </source>
</evidence>
<evidence type="ECO:0000256" key="6">
    <source>
        <dbReference type="ARBA" id="ARBA00022989"/>
    </source>
</evidence>
<feature type="transmembrane region" description="Helical" evidence="9">
    <location>
        <begin position="30"/>
        <end position="50"/>
    </location>
</feature>
<dbReference type="GO" id="GO:0015297">
    <property type="term" value="F:antiporter activity"/>
    <property type="evidence" value="ECO:0007669"/>
    <property type="project" value="UniProtKB-KW"/>
</dbReference>
<feature type="domain" description="Cation/H+ exchanger transmembrane" evidence="10">
    <location>
        <begin position="15"/>
        <end position="425"/>
    </location>
</feature>
<dbReference type="PANTHER" id="PTHR32507:SF8">
    <property type="entry name" value="CNH1P"/>
    <property type="match status" value="1"/>
</dbReference>
<dbReference type="Proteomes" id="UP000808146">
    <property type="component" value="Unassembled WGS sequence"/>
</dbReference>
<feature type="transmembrane region" description="Helical" evidence="9">
    <location>
        <begin position="402"/>
        <end position="428"/>
    </location>
</feature>
<evidence type="ECO:0000256" key="2">
    <source>
        <dbReference type="ARBA" id="ARBA00022448"/>
    </source>
</evidence>
<dbReference type="Pfam" id="PF00999">
    <property type="entry name" value="Na_H_Exchanger"/>
    <property type="match status" value="1"/>
</dbReference>
<feature type="transmembrane region" description="Helical" evidence="9">
    <location>
        <begin position="194"/>
        <end position="212"/>
    </location>
</feature>
<keyword evidence="4" id="KW-1003">Cell membrane</keyword>
<dbReference type="GO" id="GO:1902600">
    <property type="term" value="P:proton transmembrane transport"/>
    <property type="evidence" value="ECO:0007669"/>
    <property type="project" value="InterPro"/>
</dbReference>
<comment type="subcellular location">
    <subcellularLocation>
        <location evidence="1">Cell membrane</location>
        <topology evidence="1">Multi-pass membrane protein</topology>
    </subcellularLocation>
</comment>
<sequence>MSFTVWTLVIGLLLITMALAGTSLKRLPVSSSMVYLLVGYALGAAGWGLMEPDSRDVSVILERVTEIALLISLFSVGMKLGLPLSSPHWRLPLRLAFLSMALTVGLITVVGVFLLDLPLGVAVLLGGILAPTDPVLASDVQVEEPHDCDRLRFSLSGEGGLNDGAAFPFVMLGLGLLGTRELGTGGWRWLTIDVFWALAAGVAIGSLLGAMIGRLVVYLRTRYQKAVGLDEFLALGLVALAFSVAQLAHASAFLSVFAAGLALQRVRERSRFQAAPDEGPAGLQDKEAHLAVATHPNLARAYLMQAVSGFNEQIERIAELIIILAGGAMLPFVSLDRWTLAFLVLLFFVLRPLSVWLGLLGASVSGDQRLLIAWFGIRGIGSIYYLMFALNNGLSGAMADQTMSITLLAVAASIVMHGVSVTPLMDLYARRQARKGQRGGSGNRRQEPR</sequence>
<dbReference type="Gene3D" id="1.20.1530.20">
    <property type="match status" value="1"/>
</dbReference>
<keyword evidence="5 9" id="KW-0812">Transmembrane</keyword>
<evidence type="ECO:0000256" key="5">
    <source>
        <dbReference type="ARBA" id="ARBA00022692"/>
    </source>
</evidence>
<evidence type="ECO:0000256" key="1">
    <source>
        <dbReference type="ARBA" id="ARBA00004651"/>
    </source>
</evidence>
<dbReference type="GO" id="GO:0005886">
    <property type="term" value="C:plasma membrane"/>
    <property type="evidence" value="ECO:0007669"/>
    <property type="project" value="UniProtKB-SubCell"/>
</dbReference>
<protein>
    <submittedName>
        <fullName evidence="11">Sodium:proton antiporter</fullName>
    </submittedName>
</protein>
<keyword evidence="6 9" id="KW-1133">Transmembrane helix</keyword>
<evidence type="ECO:0000259" key="10">
    <source>
        <dbReference type="Pfam" id="PF00999"/>
    </source>
</evidence>
<evidence type="ECO:0000313" key="12">
    <source>
        <dbReference type="Proteomes" id="UP000808146"/>
    </source>
</evidence>
<keyword evidence="2" id="KW-0813">Transport</keyword>
<evidence type="ECO:0000256" key="4">
    <source>
        <dbReference type="ARBA" id="ARBA00022475"/>
    </source>
</evidence>
<feature type="transmembrane region" description="Helical" evidence="9">
    <location>
        <begin position="340"/>
        <end position="359"/>
    </location>
</feature>
<dbReference type="PANTHER" id="PTHR32507">
    <property type="entry name" value="NA(+)/H(+) ANTIPORTER 1"/>
    <property type="match status" value="1"/>
</dbReference>
<evidence type="ECO:0000256" key="9">
    <source>
        <dbReference type="SAM" id="Phobius"/>
    </source>
</evidence>
<evidence type="ECO:0000256" key="3">
    <source>
        <dbReference type="ARBA" id="ARBA00022449"/>
    </source>
</evidence>
<dbReference type="EMBL" id="JADKBR010000017">
    <property type="protein sequence ID" value="MBK8891547.1"/>
    <property type="molecule type" value="Genomic_DNA"/>
</dbReference>
<name>A0A9D7LPF2_9RHOO</name>
<keyword evidence="8 9" id="KW-0472">Membrane</keyword>
<keyword evidence="7" id="KW-0406">Ion transport</keyword>
<evidence type="ECO:0000256" key="8">
    <source>
        <dbReference type="ARBA" id="ARBA00023136"/>
    </source>
</evidence>
<gene>
    <name evidence="11" type="ORF">IPN75_14810</name>
</gene>
<keyword evidence="3" id="KW-0050">Antiport</keyword>
<proteinExistence type="predicted"/>
<dbReference type="InterPro" id="IPR006153">
    <property type="entry name" value="Cation/H_exchanger_TM"/>
</dbReference>